<dbReference type="AlphaFoldDB" id="A0A015Y7B8"/>
<evidence type="ECO:0000313" key="2">
    <source>
        <dbReference type="Proteomes" id="UP000022082"/>
    </source>
</evidence>
<reference evidence="1 2" key="1">
    <citation type="submission" date="2014-02" db="EMBL/GenBank/DDBJ databases">
        <authorList>
            <person name="Sears C."/>
            <person name="Carroll K."/>
            <person name="Sack B.R."/>
            <person name="Qadri F."/>
            <person name="Myers L.L."/>
            <person name="Chung G.-T."/>
            <person name="Escheverria P."/>
            <person name="Fraser C.M."/>
            <person name="Sadzewicz L."/>
            <person name="Shefchek K.A."/>
            <person name="Tallon L."/>
            <person name="Das S.P."/>
            <person name="Daugherty S."/>
            <person name="Mongodin E.F."/>
        </authorList>
    </citation>
    <scope>NUCLEOTIDE SEQUENCE [LARGE SCALE GENOMIC DNA]</scope>
    <source>
        <strain evidence="1 2">S36L11</strain>
    </source>
</reference>
<dbReference type="EMBL" id="JGDJ01000235">
    <property type="protein sequence ID" value="EXZ27877.1"/>
    <property type="molecule type" value="Genomic_DNA"/>
</dbReference>
<accession>A0A015Y7B8</accession>
<proteinExistence type="predicted"/>
<dbReference type="Proteomes" id="UP000022082">
    <property type="component" value="Unassembled WGS sequence"/>
</dbReference>
<evidence type="ECO:0000313" key="1">
    <source>
        <dbReference type="EMBL" id="EXZ27877.1"/>
    </source>
</evidence>
<comment type="caution">
    <text evidence="1">The sequence shown here is derived from an EMBL/GenBank/DDBJ whole genome shotgun (WGS) entry which is preliminary data.</text>
</comment>
<organism evidence="1 2">
    <name type="scientific">Bacteroides fragilis str. S36L11</name>
    <dbReference type="NCBI Taxonomy" id="1339327"/>
    <lineage>
        <taxon>Bacteria</taxon>
        <taxon>Pseudomonadati</taxon>
        <taxon>Bacteroidota</taxon>
        <taxon>Bacteroidia</taxon>
        <taxon>Bacteroidales</taxon>
        <taxon>Bacteroidaceae</taxon>
        <taxon>Bacteroides</taxon>
    </lineage>
</organism>
<name>A0A015Y7B8_BACFG</name>
<gene>
    <name evidence="1" type="ORF">M136_2931</name>
</gene>
<dbReference type="PATRIC" id="fig|1339327.3.peg.3498"/>
<protein>
    <submittedName>
        <fullName evidence="1">Uncharacterized protein</fullName>
    </submittedName>
</protein>
<sequence>MIKEIAFRKAFRIWFRVQALYRECKINYVCKKFSLFLIL</sequence>